<comment type="caution">
    <text evidence="16">The sequence shown here is derived from an EMBL/GenBank/DDBJ whole genome shotgun (WGS) entry which is preliminary data.</text>
</comment>
<dbReference type="PANTHER" id="PTHR33353:SF6">
    <property type="entry name" value="ENDOGLUCANASE IV"/>
    <property type="match status" value="1"/>
</dbReference>
<feature type="domain" description="CBM1" evidence="15">
    <location>
        <begin position="229"/>
        <end position="264"/>
    </location>
</feature>
<dbReference type="SMART" id="SM00236">
    <property type="entry name" value="fCBD"/>
    <property type="match status" value="1"/>
</dbReference>
<keyword evidence="2" id="KW-0479">Metal-binding</keyword>
<keyword evidence="3 14" id="KW-0732">Signal</keyword>
<sequence length="266" mass="26819">MLAKVAFALLSAASSVLAHGNLQEIVVENPPATYVPWLPFTDSYMPTPPGRVGRKFPDNGPVEDVTSADIQCNKGAVPAALIATAAAGSQVALADAAEPAYEPVNTEVSTSAPAASSTTGDSYKVPASTAAPSTTEGSYLAPASSQDPANSYPVSDSADATEPVDGPIKTEVSTSAPAATSITDDSYKAPVSTAPSTIIDGAYKAPASPQAPTYSSGAAPATHTGGAADLAPLYAQCGGANFIPKNCVAPYICKDWNPYYSQCIGA</sequence>
<dbReference type="GO" id="GO:0005576">
    <property type="term" value="C:extracellular region"/>
    <property type="evidence" value="ECO:0007669"/>
    <property type="project" value="InterPro"/>
</dbReference>
<dbReference type="GO" id="GO:0004497">
    <property type="term" value="F:monooxygenase activity"/>
    <property type="evidence" value="ECO:0007669"/>
    <property type="project" value="UniProtKB-KW"/>
</dbReference>
<dbReference type="EMBL" id="CAJMWZ010003942">
    <property type="protein sequence ID" value="CAE6481282.1"/>
    <property type="molecule type" value="Genomic_DNA"/>
</dbReference>
<feature type="compositionally biased region" description="Polar residues" evidence="13">
    <location>
        <begin position="130"/>
        <end position="154"/>
    </location>
</feature>
<keyword evidence="6" id="KW-0186">Copper</keyword>
<evidence type="ECO:0000256" key="11">
    <source>
        <dbReference type="ARBA" id="ARBA00045077"/>
    </source>
</evidence>
<evidence type="ECO:0000259" key="15">
    <source>
        <dbReference type="PROSITE" id="PS51164"/>
    </source>
</evidence>
<proteinExistence type="inferred from homology"/>
<evidence type="ECO:0000313" key="16">
    <source>
        <dbReference type="EMBL" id="CAE6481282.1"/>
    </source>
</evidence>
<dbReference type="InterPro" id="IPR035971">
    <property type="entry name" value="CBD_sf"/>
</dbReference>
<organism evidence="16 17">
    <name type="scientific">Rhizoctonia solani</name>
    <dbReference type="NCBI Taxonomy" id="456999"/>
    <lineage>
        <taxon>Eukaryota</taxon>
        <taxon>Fungi</taxon>
        <taxon>Dikarya</taxon>
        <taxon>Basidiomycota</taxon>
        <taxon>Agaricomycotina</taxon>
        <taxon>Agaricomycetes</taxon>
        <taxon>Cantharellales</taxon>
        <taxon>Ceratobasidiaceae</taxon>
        <taxon>Rhizoctonia</taxon>
    </lineage>
</organism>
<evidence type="ECO:0000256" key="14">
    <source>
        <dbReference type="SAM" id="SignalP"/>
    </source>
</evidence>
<accession>A0A8H3CEW0</accession>
<keyword evidence="7" id="KW-0503">Monooxygenase</keyword>
<name>A0A8H3CEW0_9AGAM</name>
<keyword evidence="8" id="KW-0119">Carbohydrate metabolism</keyword>
<keyword evidence="4" id="KW-0136">Cellulose degradation</keyword>
<keyword evidence="9" id="KW-0624">Polysaccharide degradation</keyword>
<feature type="compositionally biased region" description="Low complexity" evidence="13">
    <location>
        <begin position="109"/>
        <end position="119"/>
    </location>
</feature>
<reference evidence="16" key="1">
    <citation type="submission" date="2021-01" db="EMBL/GenBank/DDBJ databases">
        <authorList>
            <person name="Kaushik A."/>
        </authorList>
    </citation>
    <scope>NUCLEOTIDE SEQUENCE</scope>
    <source>
        <strain evidence="16">Type strain: AG8-Rh-89/</strain>
    </source>
</reference>
<evidence type="ECO:0000256" key="6">
    <source>
        <dbReference type="ARBA" id="ARBA00023008"/>
    </source>
</evidence>
<dbReference type="Gene3D" id="2.70.50.70">
    <property type="match status" value="1"/>
</dbReference>
<dbReference type="Proteomes" id="UP000663850">
    <property type="component" value="Unassembled WGS sequence"/>
</dbReference>
<dbReference type="AlphaFoldDB" id="A0A8H3CEW0"/>
<comment type="catalytic activity">
    <reaction evidence="11">
        <text>[(1-&gt;4)-beta-D-glucosyl]n+m + reduced acceptor + O2 = 4-dehydro-beta-D-glucosyl-[(1-&gt;4)-beta-D-glucosyl]n-1 + [(1-&gt;4)-beta-D-glucosyl]m + acceptor + H2O.</text>
        <dbReference type="EC" id="1.14.99.56"/>
    </reaction>
</comment>
<evidence type="ECO:0000256" key="4">
    <source>
        <dbReference type="ARBA" id="ARBA00023001"/>
    </source>
</evidence>
<evidence type="ECO:0000256" key="3">
    <source>
        <dbReference type="ARBA" id="ARBA00022729"/>
    </source>
</evidence>
<evidence type="ECO:0000256" key="13">
    <source>
        <dbReference type="SAM" id="MobiDB-lite"/>
    </source>
</evidence>
<dbReference type="Pfam" id="PF00734">
    <property type="entry name" value="CBM_1"/>
    <property type="match status" value="1"/>
</dbReference>
<evidence type="ECO:0000256" key="2">
    <source>
        <dbReference type="ARBA" id="ARBA00022723"/>
    </source>
</evidence>
<dbReference type="GO" id="GO:0030245">
    <property type="term" value="P:cellulose catabolic process"/>
    <property type="evidence" value="ECO:0007669"/>
    <property type="project" value="UniProtKB-KW"/>
</dbReference>
<dbReference type="InterPro" id="IPR000254">
    <property type="entry name" value="CBD"/>
</dbReference>
<evidence type="ECO:0000256" key="12">
    <source>
        <dbReference type="ARBA" id="ARBA00047174"/>
    </source>
</evidence>
<gene>
    <name evidence="16" type="ORF">RDB_LOCUS75213</name>
</gene>
<feature type="chain" id="PRO_5034191855" description="lytic cellulose monooxygenase (C4-dehydrogenating)" evidence="14">
    <location>
        <begin position="19"/>
        <end position="266"/>
    </location>
</feature>
<comment type="cofactor">
    <cofactor evidence="1">
        <name>Cu(2+)</name>
        <dbReference type="ChEBI" id="CHEBI:29036"/>
    </cofactor>
</comment>
<protein>
    <recommendedName>
        <fullName evidence="12">lytic cellulose monooxygenase (C4-dehydrogenating)</fullName>
        <ecNumber evidence="12">1.14.99.56</ecNumber>
    </recommendedName>
</protein>
<evidence type="ECO:0000256" key="9">
    <source>
        <dbReference type="ARBA" id="ARBA00023326"/>
    </source>
</evidence>
<evidence type="ECO:0000256" key="8">
    <source>
        <dbReference type="ARBA" id="ARBA00023277"/>
    </source>
</evidence>
<dbReference type="EC" id="1.14.99.56" evidence="12"/>
<keyword evidence="5" id="KW-0560">Oxidoreductase</keyword>
<feature type="region of interest" description="Disordered" evidence="13">
    <location>
        <begin position="104"/>
        <end position="181"/>
    </location>
</feature>
<feature type="compositionally biased region" description="Polar residues" evidence="13">
    <location>
        <begin position="171"/>
        <end position="181"/>
    </location>
</feature>
<evidence type="ECO:0000256" key="5">
    <source>
        <dbReference type="ARBA" id="ARBA00023002"/>
    </source>
</evidence>
<dbReference type="PROSITE" id="PS51164">
    <property type="entry name" value="CBM1_2"/>
    <property type="match status" value="1"/>
</dbReference>
<comment type="similarity">
    <text evidence="10">Belongs to the polysaccharide monooxygenase AA9 family.</text>
</comment>
<dbReference type="SUPFAM" id="SSF57180">
    <property type="entry name" value="Cellulose-binding domain"/>
    <property type="match status" value="1"/>
</dbReference>
<evidence type="ECO:0000256" key="1">
    <source>
        <dbReference type="ARBA" id="ARBA00001973"/>
    </source>
</evidence>
<evidence type="ECO:0000313" key="17">
    <source>
        <dbReference type="Proteomes" id="UP000663850"/>
    </source>
</evidence>
<evidence type="ECO:0000256" key="10">
    <source>
        <dbReference type="ARBA" id="ARBA00044502"/>
    </source>
</evidence>
<feature type="signal peptide" evidence="14">
    <location>
        <begin position="1"/>
        <end position="18"/>
    </location>
</feature>
<evidence type="ECO:0000256" key="7">
    <source>
        <dbReference type="ARBA" id="ARBA00023033"/>
    </source>
</evidence>
<dbReference type="GO" id="GO:0030248">
    <property type="term" value="F:cellulose binding"/>
    <property type="evidence" value="ECO:0007669"/>
    <property type="project" value="InterPro"/>
</dbReference>
<dbReference type="GO" id="GO:0046872">
    <property type="term" value="F:metal ion binding"/>
    <property type="evidence" value="ECO:0007669"/>
    <property type="project" value="UniProtKB-KW"/>
</dbReference>
<dbReference type="PANTHER" id="PTHR33353">
    <property type="entry name" value="PUTATIVE (AFU_ORTHOLOGUE AFUA_1G12560)-RELATED"/>
    <property type="match status" value="1"/>
</dbReference>
<dbReference type="InterPro" id="IPR049892">
    <property type="entry name" value="AA9"/>
</dbReference>